<dbReference type="GO" id="GO:0045944">
    <property type="term" value="P:positive regulation of transcription by RNA polymerase II"/>
    <property type="evidence" value="ECO:0007669"/>
    <property type="project" value="InterPro"/>
</dbReference>
<evidence type="ECO:0000259" key="8">
    <source>
        <dbReference type="PROSITE" id="PS51297"/>
    </source>
</evidence>
<dbReference type="InterPro" id="IPR002100">
    <property type="entry name" value="TF_MADSbox"/>
</dbReference>
<evidence type="ECO:0000256" key="5">
    <source>
        <dbReference type="ARBA" id="ARBA00023242"/>
    </source>
</evidence>
<dbReference type="InterPro" id="IPR002487">
    <property type="entry name" value="TF_Kbox"/>
</dbReference>
<feature type="domain" description="MADS-box" evidence="7">
    <location>
        <begin position="1"/>
        <end position="61"/>
    </location>
</feature>
<dbReference type="PROSITE" id="PS50066">
    <property type="entry name" value="MADS_BOX_2"/>
    <property type="match status" value="1"/>
</dbReference>
<evidence type="ECO:0000313" key="10">
    <source>
        <dbReference type="Proteomes" id="UP001359559"/>
    </source>
</evidence>
<sequence>MVRGKIEMKKIENAGNRLVTFSKRRSGLLKKAHELSVLCEAQVAVIIFSQKGRLYEFSSSEITKILERYHKYTKDVPANMYGDDYIKQLKFDSATMAKKIELLEHSQRKLLGHSLSSCSYVELQGIEEQLQRSLQKVRLRKAEVYKEEIDQLQSQWAEKTSQEQWATHTHAETEPHCSTSPTSDVETELFIGLPNQRC</sequence>
<evidence type="ECO:0000313" key="9">
    <source>
        <dbReference type="EMBL" id="KAK7280018.1"/>
    </source>
</evidence>
<dbReference type="PRINTS" id="PR00404">
    <property type="entry name" value="MADSDOMAIN"/>
</dbReference>
<dbReference type="EMBL" id="JAYKXN010000006">
    <property type="protein sequence ID" value="KAK7280018.1"/>
    <property type="molecule type" value="Genomic_DNA"/>
</dbReference>
<feature type="domain" description="K-box" evidence="8">
    <location>
        <begin position="86"/>
        <end position="178"/>
    </location>
</feature>
<organism evidence="9 10">
    <name type="scientific">Clitoria ternatea</name>
    <name type="common">Butterfly pea</name>
    <dbReference type="NCBI Taxonomy" id="43366"/>
    <lineage>
        <taxon>Eukaryota</taxon>
        <taxon>Viridiplantae</taxon>
        <taxon>Streptophyta</taxon>
        <taxon>Embryophyta</taxon>
        <taxon>Tracheophyta</taxon>
        <taxon>Spermatophyta</taxon>
        <taxon>Magnoliopsida</taxon>
        <taxon>eudicotyledons</taxon>
        <taxon>Gunneridae</taxon>
        <taxon>Pentapetalae</taxon>
        <taxon>rosids</taxon>
        <taxon>fabids</taxon>
        <taxon>Fabales</taxon>
        <taxon>Fabaceae</taxon>
        <taxon>Papilionoideae</taxon>
        <taxon>50 kb inversion clade</taxon>
        <taxon>NPAAA clade</taxon>
        <taxon>indigoferoid/millettioid clade</taxon>
        <taxon>Phaseoleae</taxon>
        <taxon>Clitoria</taxon>
    </lineage>
</organism>
<dbReference type="Pfam" id="PF00319">
    <property type="entry name" value="SRF-TF"/>
    <property type="match status" value="1"/>
</dbReference>
<evidence type="ECO:0000256" key="1">
    <source>
        <dbReference type="ARBA" id="ARBA00004123"/>
    </source>
</evidence>
<dbReference type="PROSITE" id="PS00350">
    <property type="entry name" value="MADS_BOX_1"/>
    <property type="match status" value="1"/>
</dbReference>
<dbReference type="PROSITE" id="PS51297">
    <property type="entry name" value="K_BOX"/>
    <property type="match status" value="1"/>
</dbReference>
<dbReference type="GO" id="GO:0046983">
    <property type="term" value="F:protein dimerization activity"/>
    <property type="evidence" value="ECO:0007669"/>
    <property type="project" value="InterPro"/>
</dbReference>
<dbReference type="Gene3D" id="3.40.1810.10">
    <property type="entry name" value="Transcription factor, MADS-box"/>
    <property type="match status" value="1"/>
</dbReference>
<evidence type="ECO:0000256" key="4">
    <source>
        <dbReference type="ARBA" id="ARBA00023163"/>
    </source>
</evidence>
<dbReference type="AlphaFoldDB" id="A0AAN9FVY3"/>
<dbReference type="GO" id="GO:0005634">
    <property type="term" value="C:nucleus"/>
    <property type="evidence" value="ECO:0007669"/>
    <property type="project" value="UniProtKB-SubCell"/>
</dbReference>
<reference evidence="9 10" key="1">
    <citation type="submission" date="2024-01" db="EMBL/GenBank/DDBJ databases">
        <title>The genomes of 5 underutilized Papilionoideae crops provide insights into root nodulation and disease resistance.</title>
        <authorList>
            <person name="Yuan L."/>
        </authorList>
    </citation>
    <scope>NUCLEOTIDE SEQUENCE [LARGE SCALE GENOMIC DNA]</scope>
    <source>
        <strain evidence="9">LY-2023</strain>
        <tissue evidence="9">Leaf</tissue>
    </source>
</reference>
<accession>A0AAN9FVY3</accession>
<evidence type="ECO:0000256" key="2">
    <source>
        <dbReference type="ARBA" id="ARBA00023015"/>
    </source>
</evidence>
<protein>
    <submittedName>
        <fullName evidence="9">Uncharacterized protein</fullName>
    </submittedName>
</protein>
<dbReference type="CDD" id="cd00265">
    <property type="entry name" value="MADS_MEF2_like"/>
    <property type="match status" value="1"/>
</dbReference>
<comment type="subcellular location">
    <subcellularLocation>
        <location evidence="1">Nucleus</location>
    </subcellularLocation>
</comment>
<dbReference type="GO" id="GO:0000977">
    <property type="term" value="F:RNA polymerase II transcription regulatory region sequence-specific DNA binding"/>
    <property type="evidence" value="ECO:0007669"/>
    <property type="project" value="InterPro"/>
</dbReference>
<dbReference type="GO" id="GO:0003700">
    <property type="term" value="F:DNA-binding transcription factor activity"/>
    <property type="evidence" value="ECO:0007669"/>
    <property type="project" value="InterPro"/>
</dbReference>
<proteinExistence type="predicted"/>
<keyword evidence="2" id="KW-0805">Transcription regulation</keyword>
<evidence type="ECO:0000256" key="6">
    <source>
        <dbReference type="SAM" id="MobiDB-lite"/>
    </source>
</evidence>
<dbReference type="Proteomes" id="UP001359559">
    <property type="component" value="Unassembled WGS sequence"/>
</dbReference>
<dbReference type="SUPFAM" id="SSF55455">
    <property type="entry name" value="SRF-like"/>
    <property type="match status" value="1"/>
</dbReference>
<dbReference type="InterPro" id="IPR033896">
    <property type="entry name" value="MEF2-like_N"/>
</dbReference>
<dbReference type="SMART" id="SM00432">
    <property type="entry name" value="MADS"/>
    <property type="match status" value="1"/>
</dbReference>
<feature type="region of interest" description="Disordered" evidence="6">
    <location>
        <begin position="163"/>
        <end position="185"/>
    </location>
</feature>
<dbReference type="FunFam" id="3.40.1810.10:FF:000003">
    <property type="entry name" value="MADS-box transcription factor MADS-MC"/>
    <property type="match status" value="1"/>
</dbReference>
<comment type="caution">
    <text evidence="9">The sequence shown here is derived from an EMBL/GenBank/DDBJ whole genome shotgun (WGS) entry which is preliminary data.</text>
</comment>
<dbReference type="Pfam" id="PF01486">
    <property type="entry name" value="K-box"/>
    <property type="match status" value="1"/>
</dbReference>
<dbReference type="PANTHER" id="PTHR48019">
    <property type="entry name" value="SERUM RESPONSE FACTOR HOMOLOG"/>
    <property type="match status" value="1"/>
</dbReference>
<keyword evidence="5" id="KW-0539">Nucleus</keyword>
<keyword evidence="10" id="KW-1185">Reference proteome</keyword>
<keyword evidence="3" id="KW-0238">DNA-binding</keyword>
<evidence type="ECO:0000259" key="7">
    <source>
        <dbReference type="PROSITE" id="PS50066"/>
    </source>
</evidence>
<gene>
    <name evidence="9" type="ORF">RJT34_25080</name>
</gene>
<dbReference type="InterPro" id="IPR050142">
    <property type="entry name" value="MADS-box/MEF2_TF"/>
</dbReference>
<keyword evidence="4" id="KW-0804">Transcription</keyword>
<name>A0AAN9FVY3_CLITE</name>
<evidence type="ECO:0000256" key="3">
    <source>
        <dbReference type="ARBA" id="ARBA00023125"/>
    </source>
</evidence>
<dbReference type="InterPro" id="IPR036879">
    <property type="entry name" value="TF_MADSbox_sf"/>
</dbReference>